<proteinExistence type="predicted"/>
<accession>A0A081C5X5</accession>
<dbReference type="PANTHER" id="PTHR33877">
    <property type="entry name" value="SLL1193 PROTEIN"/>
    <property type="match status" value="1"/>
</dbReference>
<organism evidence="3">
    <name type="scientific">Vecturithrix granuli</name>
    <dbReference type="NCBI Taxonomy" id="1499967"/>
    <lineage>
        <taxon>Bacteria</taxon>
        <taxon>Candidatus Moduliflexota</taxon>
        <taxon>Candidatus Vecturitrichia</taxon>
        <taxon>Candidatus Vecturitrichales</taxon>
        <taxon>Candidatus Vecturitrichaceae</taxon>
        <taxon>Candidatus Vecturithrix</taxon>
    </lineage>
</organism>
<feature type="region of interest" description="Disordered" evidence="1">
    <location>
        <begin position="233"/>
        <end position="255"/>
    </location>
</feature>
<keyword evidence="4" id="KW-1185">Reference proteome</keyword>
<dbReference type="GO" id="GO:0004519">
    <property type="term" value="F:endonuclease activity"/>
    <property type="evidence" value="ECO:0007669"/>
    <property type="project" value="InterPro"/>
</dbReference>
<dbReference type="STRING" id="1499967.U27_06967"/>
<name>A0A081C5X5_VECG1</name>
<dbReference type="Proteomes" id="UP000030661">
    <property type="component" value="Unassembled WGS sequence"/>
</dbReference>
<dbReference type="EMBL" id="DF820471">
    <property type="protein sequence ID" value="GAK59980.1"/>
    <property type="molecule type" value="Genomic_DNA"/>
</dbReference>
<evidence type="ECO:0000313" key="4">
    <source>
        <dbReference type="Proteomes" id="UP000030661"/>
    </source>
</evidence>
<protein>
    <recommendedName>
        <fullName evidence="2">HNH nuclease domain-containing protein</fullName>
    </recommendedName>
</protein>
<dbReference type="InterPro" id="IPR003615">
    <property type="entry name" value="HNH_nuc"/>
</dbReference>
<dbReference type="AlphaFoldDB" id="A0A081C5X5"/>
<gene>
    <name evidence="3" type="ORF">U27_06967</name>
</gene>
<evidence type="ECO:0000313" key="3">
    <source>
        <dbReference type="EMBL" id="GAK59980.1"/>
    </source>
</evidence>
<dbReference type="InterPro" id="IPR002711">
    <property type="entry name" value="HNH"/>
</dbReference>
<dbReference type="Pfam" id="PF01844">
    <property type="entry name" value="HNH"/>
    <property type="match status" value="1"/>
</dbReference>
<dbReference type="SMART" id="SM00507">
    <property type="entry name" value="HNHc"/>
    <property type="match status" value="1"/>
</dbReference>
<evidence type="ECO:0000256" key="1">
    <source>
        <dbReference type="SAM" id="MobiDB-lite"/>
    </source>
</evidence>
<dbReference type="InterPro" id="IPR052892">
    <property type="entry name" value="NA-targeting_endonuclease"/>
</dbReference>
<dbReference type="GO" id="GO:0003676">
    <property type="term" value="F:nucleic acid binding"/>
    <property type="evidence" value="ECO:0007669"/>
    <property type="project" value="InterPro"/>
</dbReference>
<feature type="compositionally biased region" description="Basic and acidic residues" evidence="1">
    <location>
        <begin position="244"/>
        <end position="255"/>
    </location>
</feature>
<dbReference type="Gene3D" id="1.10.30.50">
    <property type="match status" value="1"/>
</dbReference>
<dbReference type="CDD" id="cd00085">
    <property type="entry name" value="HNHc"/>
    <property type="match status" value="1"/>
</dbReference>
<reference evidence="3" key="1">
    <citation type="journal article" date="2015" name="PeerJ">
        <title>First genomic representation of candidate bacterial phylum KSB3 points to enhanced environmental sensing as a trigger of wastewater bulking.</title>
        <authorList>
            <person name="Sekiguchi Y."/>
            <person name="Ohashi A."/>
            <person name="Parks D.H."/>
            <person name="Yamauchi T."/>
            <person name="Tyson G.W."/>
            <person name="Hugenholtz P."/>
        </authorList>
    </citation>
    <scope>NUCLEOTIDE SEQUENCE [LARGE SCALE GENOMIC DNA]</scope>
</reference>
<feature type="domain" description="HNH nuclease" evidence="2">
    <location>
        <begin position="180"/>
        <end position="233"/>
    </location>
</feature>
<dbReference type="HOGENOM" id="CLU_1088443_0_0_0"/>
<dbReference type="GO" id="GO:0008270">
    <property type="term" value="F:zinc ion binding"/>
    <property type="evidence" value="ECO:0007669"/>
    <property type="project" value="InterPro"/>
</dbReference>
<dbReference type="PANTHER" id="PTHR33877:SF2">
    <property type="entry name" value="OS07G0170200 PROTEIN"/>
    <property type="match status" value="1"/>
</dbReference>
<evidence type="ECO:0000259" key="2">
    <source>
        <dbReference type="SMART" id="SM00507"/>
    </source>
</evidence>
<sequence length="255" mass="29232">MLQKIFPTLEWYTSKSQQLKTTPRCPIASHDLCPRYYASLCLLSLSGYTTRIADAEIQRLDKKWKDYTSLLSEDEATIFSDDHNQLTGVAKFCPEVTFMVFGIFASGLHEYTDSLHHEHVISQLTQMNVSDDDPRYAWGIIIPWHYTECSEYSVFSDLFIDPKKTPPAKTKTRREGMSKKLRWAVFARDDFTCQYCGRKPPDVILEADHKISVKNGGVTSLENLITSCETCNRGKGAKNHKQNSRKDRSEVEKNC</sequence>